<dbReference type="GO" id="GO:0016491">
    <property type="term" value="F:oxidoreductase activity"/>
    <property type="evidence" value="ECO:0007669"/>
    <property type="project" value="InterPro"/>
</dbReference>
<evidence type="ECO:0000259" key="6">
    <source>
        <dbReference type="PROSITE" id="PS51669"/>
    </source>
</evidence>
<accession>A0A652L5H2</accession>
<evidence type="ECO:0000256" key="3">
    <source>
        <dbReference type="ARBA" id="ARBA00023004"/>
    </source>
</evidence>
<evidence type="ECO:0000256" key="4">
    <source>
        <dbReference type="ARBA" id="ARBA00023014"/>
    </source>
</evidence>
<feature type="domain" description="4Fe-4S Mo/W bis-MGD-type" evidence="6">
    <location>
        <begin position="40"/>
        <end position="96"/>
    </location>
</feature>
<dbReference type="Gene3D" id="2.40.40.20">
    <property type="match status" value="1"/>
</dbReference>
<dbReference type="Gene3D" id="3.40.50.740">
    <property type="match status" value="1"/>
</dbReference>
<feature type="region of interest" description="Disordered" evidence="5">
    <location>
        <begin position="763"/>
        <end position="789"/>
    </location>
</feature>
<dbReference type="GO" id="GO:0051539">
    <property type="term" value="F:4 iron, 4 sulfur cluster binding"/>
    <property type="evidence" value="ECO:0007669"/>
    <property type="project" value="UniProtKB-KW"/>
</dbReference>
<reference evidence="7" key="1">
    <citation type="submission" date="2018-10" db="EMBL/GenBank/DDBJ databases">
        <authorList>
            <person name="Hariharan J."/>
            <person name="Choudoir M.J."/>
            <person name="Diebold P."/>
            <person name="Panke-Buisse K."/>
            <person name="Campbell A.N."/>
            <person name="Buckley D.H."/>
        </authorList>
    </citation>
    <scope>NUCLEOTIDE SEQUENCE</scope>
    <source>
        <strain evidence="7">Gb1</strain>
    </source>
</reference>
<dbReference type="EMBL" id="RDBM01000034">
    <property type="protein sequence ID" value="TXS31199.1"/>
    <property type="molecule type" value="Genomic_DNA"/>
</dbReference>
<name>A0A652L5H2_9ACTN</name>
<keyword evidence="2" id="KW-0479">Metal-binding</keyword>
<gene>
    <name evidence="7" type="ORF">EAO74_09995</name>
</gene>
<dbReference type="RefSeq" id="WP_147983422.1">
    <property type="nucleotide sequence ID" value="NZ_RDBM01000034.1"/>
</dbReference>
<dbReference type="CDD" id="cd02754">
    <property type="entry name" value="MopB_Nitrate-R-NapA-like"/>
    <property type="match status" value="1"/>
</dbReference>
<dbReference type="CDD" id="cd00508">
    <property type="entry name" value="MopB_CT_Fdh-Nap-like"/>
    <property type="match status" value="1"/>
</dbReference>
<dbReference type="InterPro" id="IPR006656">
    <property type="entry name" value="Mopterin_OxRdtase"/>
</dbReference>
<evidence type="ECO:0000313" key="7">
    <source>
        <dbReference type="EMBL" id="TXS31199.1"/>
    </source>
</evidence>
<protein>
    <submittedName>
        <fullName evidence="7">Nitrate reductase</fullName>
    </submittedName>
</protein>
<dbReference type="PANTHER" id="PTHR43105">
    <property type="entry name" value="RESPIRATORY NITRATE REDUCTASE"/>
    <property type="match status" value="1"/>
</dbReference>
<dbReference type="PANTHER" id="PTHR43105:SF10">
    <property type="entry name" value="NADH-QUINONE OXIDOREDUCTASE SUBUNIT G"/>
    <property type="match status" value="1"/>
</dbReference>
<evidence type="ECO:0000256" key="1">
    <source>
        <dbReference type="ARBA" id="ARBA00022485"/>
    </source>
</evidence>
<dbReference type="Pfam" id="PF01568">
    <property type="entry name" value="Molydop_binding"/>
    <property type="match status" value="1"/>
</dbReference>
<dbReference type="Gene3D" id="3.40.228.10">
    <property type="entry name" value="Dimethylsulfoxide Reductase, domain 2"/>
    <property type="match status" value="1"/>
</dbReference>
<dbReference type="PROSITE" id="PS51669">
    <property type="entry name" value="4FE4S_MOW_BIS_MGD"/>
    <property type="match status" value="1"/>
</dbReference>
<dbReference type="AlphaFoldDB" id="A0A652L5H2"/>
<dbReference type="GO" id="GO:0046872">
    <property type="term" value="F:metal ion binding"/>
    <property type="evidence" value="ECO:0007669"/>
    <property type="project" value="UniProtKB-KW"/>
</dbReference>
<sequence length="789" mass="86034">MCSDRIMDIWGARTPHTKGNPWPERVDQFMLDGVGEADVDKWVRGACLLCSNGCGLEVAVRGGRMVGVRGRAEDRINHGRLGPKGLYGWQGEQRDRLTTPLIRQGGRLVETDWDTAMGKVVERSRSLLDSKGPLSHAFYSSGQLTIEEYYTLAVIGKGGIGTPHMDGNTRLCTATAAAAFQETFGSDGQPSSYTDIDHCDTVFLFGHNVAETQTVLWARMLDRLDAADPPRLVCVDPRRTKVAERATVHLPIRNGTNLALMNALVHELIAHGWVDTDYVEAHTVGFEQLDQQTRETTPEWAAEICGVPARDIRAAAEIFGSSDNVVSTCSMGFYQSHQATAAACQVNNIHLLRGMLGRPGAGILQMNGQPSAQNNREAGCGPALPGFRNWDNPDHVRDLAELWNVDPIVIPHWAAPTDSNAIFRYAEQGSIGFLWIVATNPAVSMPDLARIRRILSDEQCFVVVSDGYRTETTELADVVLPAALWAEKTGTFTNVDRTVHLQEQAVEPPGEARDDTRIFLDYARRMGLSDKDGRPLPSWDTPAQAFDAWKAASAGRPCDYTGLSYELLHEVGGIQWPCTSTAPQGTERLYVDGTFNTDPDACESFGHDLATGAPVGRAAYMAQRADGRAILKTTAYDPPFEEPDSTYPLRFTTGRTVYHWHTRTKTSRSPQLNTAAPAMWVELSEPDAEGLGISEGDIVRVTSRRGSIQAPARISHTREGVVFAPFHYGGSDTAANELTVTGWDPVSKQPEFKVAAVAVERIGPGQGPAPAPTTTASAPVRPLDHTTPK</sequence>
<keyword evidence="3" id="KW-0408">Iron</keyword>
<keyword evidence="1" id="KW-0004">4Fe-4S</keyword>
<dbReference type="Gene3D" id="2.20.25.90">
    <property type="entry name" value="ADC-like domains"/>
    <property type="match status" value="1"/>
</dbReference>
<comment type="caution">
    <text evidence="7">The sequence shown here is derived from an EMBL/GenBank/DDBJ whole genome shotgun (WGS) entry which is preliminary data.</text>
</comment>
<dbReference type="InterPro" id="IPR006657">
    <property type="entry name" value="MoPterin_dinucl-bd_dom"/>
</dbReference>
<keyword evidence="4" id="KW-0411">Iron-sulfur</keyword>
<dbReference type="InterPro" id="IPR050123">
    <property type="entry name" value="Prok_molybdopt-oxidoreductase"/>
</dbReference>
<dbReference type="Pfam" id="PF00384">
    <property type="entry name" value="Molybdopterin"/>
    <property type="match status" value="1"/>
</dbReference>
<proteinExistence type="predicted"/>
<dbReference type="Pfam" id="PF04879">
    <property type="entry name" value="Molybdop_Fe4S4"/>
    <property type="match status" value="1"/>
</dbReference>
<evidence type="ECO:0000256" key="2">
    <source>
        <dbReference type="ARBA" id="ARBA00022723"/>
    </source>
</evidence>
<dbReference type="InterPro" id="IPR006655">
    <property type="entry name" value="Mopterin_OxRdtase_prok_CS"/>
</dbReference>
<dbReference type="SUPFAM" id="SSF53706">
    <property type="entry name" value="Formate dehydrogenase/DMSO reductase, domains 1-3"/>
    <property type="match status" value="1"/>
</dbReference>
<evidence type="ECO:0000256" key="5">
    <source>
        <dbReference type="SAM" id="MobiDB-lite"/>
    </source>
</evidence>
<dbReference type="SMART" id="SM00926">
    <property type="entry name" value="Molybdop_Fe4S4"/>
    <property type="match status" value="1"/>
</dbReference>
<dbReference type="GO" id="GO:0043546">
    <property type="term" value="F:molybdopterin cofactor binding"/>
    <property type="evidence" value="ECO:0007669"/>
    <property type="project" value="InterPro"/>
</dbReference>
<dbReference type="InterPro" id="IPR006963">
    <property type="entry name" value="Mopterin_OxRdtase_4Fe-4S_dom"/>
</dbReference>
<organism evidence="7">
    <name type="scientific">Streptomyces sp. gb1(2016)</name>
    <dbReference type="NCBI Taxonomy" id="1828321"/>
    <lineage>
        <taxon>Bacteria</taxon>
        <taxon>Bacillati</taxon>
        <taxon>Actinomycetota</taxon>
        <taxon>Actinomycetes</taxon>
        <taxon>Kitasatosporales</taxon>
        <taxon>Streptomycetaceae</taxon>
        <taxon>Streptomyces</taxon>
    </lineage>
</organism>
<dbReference type="InterPro" id="IPR009010">
    <property type="entry name" value="Asp_de-COase-like_dom_sf"/>
</dbReference>
<dbReference type="SUPFAM" id="SSF50692">
    <property type="entry name" value="ADC-like"/>
    <property type="match status" value="1"/>
</dbReference>
<dbReference type="PROSITE" id="PS00932">
    <property type="entry name" value="MOLYBDOPTERIN_PROK_3"/>
    <property type="match status" value="1"/>
</dbReference>